<evidence type="ECO:0000313" key="2">
    <source>
        <dbReference type="EMBL" id="KZT75895.1"/>
    </source>
</evidence>
<organism evidence="2 3">
    <name type="scientific">Dorcoceras hygrometricum</name>
    <dbReference type="NCBI Taxonomy" id="472368"/>
    <lineage>
        <taxon>Eukaryota</taxon>
        <taxon>Viridiplantae</taxon>
        <taxon>Streptophyta</taxon>
        <taxon>Embryophyta</taxon>
        <taxon>Tracheophyta</taxon>
        <taxon>Spermatophyta</taxon>
        <taxon>Magnoliopsida</taxon>
        <taxon>eudicotyledons</taxon>
        <taxon>Gunneridae</taxon>
        <taxon>Pentapetalae</taxon>
        <taxon>asterids</taxon>
        <taxon>lamiids</taxon>
        <taxon>Lamiales</taxon>
        <taxon>Gesneriaceae</taxon>
        <taxon>Didymocarpoideae</taxon>
        <taxon>Trichosporeae</taxon>
        <taxon>Loxocarpinae</taxon>
        <taxon>Dorcoceras</taxon>
    </lineage>
</organism>
<evidence type="ECO:0000313" key="3">
    <source>
        <dbReference type="Proteomes" id="UP000250235"/>
    </source>
</evidence>
<feature type="region of interest" description="Disordered" evidence="1">
    <location>
        <begin position="27"/>
        <end position="102"/>
    </location>
</feature>
<dbReference type="AlphaFoldDB" id="A0A2Z6ZRY9"/>
<dbReference type="GO" id="GO:0016301">
    <property type="term" value="F:kinase activity"/>
    <property type="evidence" value="ECO:0007669"/>
    <property type="project" value="UniProtKB-KW"/>
</dbReference>
<dbReference type="EMBL" id="KV179265">
    <property type="protein sequence ID" value="KZT75895.1"/>
    <property type="molecule type" value="Genomic_DNA"/>
</dbReference>
<feature type="compositionally biased region" description="Basic and acidic residues" evidence="1">
    <location>
        <begin position="76"/>
        <end position="102"/>
    </location>
</feature>
<accession>A0A2Z6ZRY9</accession>
<keyword evidence="2" id="KW-0808">Transferase</keyword>
<gene>
    <name evidence="2" type="ORF">F511_47080</name>
</gene>
<name>A0A2Z6ZRY9_9LAMI</name>
<feature type="compositionally biased region" description="Polar residues" evidence="1">
    <location>
        <begin position="27"/>
        <end position="42"/>
    </location>
</feature>
<protein>
    <submittedName>
        <fullName evidence="2">L-type lectin-domain containing receptor kinase IX.1-like</fullName>
    </submittedName>
</protein>
<dbReference type="GO" id="GO:0030246">
    <property type="term" value="F:carbohydrate binding"/>
    <property type="evidence" value="ECO:0007669"/>
    <property type="project" value="UniProtKB-KW"/>
</dbReference>
<dbReference type="Proteomes" id="UP000250235">
    <property type="component" value="Unassembled WGS sequence"/>
</dbReference>
<evidence type="ECO:0000256" key="1">
    <source>
        <dbReference type="SAM" id="MobiDB-lite"/>
    </source>
</evidence>
<proteinExistence type="predicted"/>
<keyword evidence="3" id="KW-1185">Reference proteome</keyword>
<keyword evidence="2" id="KW-0675">Receptor</keyword>
<keyword evidence="2" id="KW-0430">Lectin</keyword>
<reference evidence="2 3" key="1">
    <citation type="journal article" date="2015" name="Proc. Natl. Acad. Sci. U.S.A.">
        <title>The resurrection genome of Boea hygrometrica: A blueprint for survival of dehydration.</title>
        <authorList>
            <person name="Xiao L."/>
            <person name="Yang G."/>
            <person name="Zhang L."/>
            <person name="Yang X."/>
            <person name="Zhao S."/>
            <person name="Ji Z."/>
            <person name="Zhou Q."/>
            <person name="Hu M."/>
            <person name="Wang Y."/>
            <person name="Chen M."/>
            <person name="Xu Y."/>
            <person name="Jin H."/>
            <person name="Xiao X."/>
            <person name="Hu G."/>
            <person name="Bao F."/>
            <person name="Hu Y."/>
            <person name="Wan P."/>
            <person name="Li L."/>
            <person name="Deng X."/>
            <person name="Kuang T."/>
            <person name="Xiang C."/>
            <person name="Zhu J.K."/>
            <person name="Oliver M.J."/>
            <person name="He Y."/>
        </authorList>
    </citation>
    <scope>NUCLEOTIDE SEQUENCE [LARGE SCALE GENOMIC DNA]</scope>
    <source>
        <strain evidence="3">cv. XS01</strain>
    </source>
</reference>
<keyword evidence="2" id="KW-0418">Kinase</keyword>
<sequence>MGARAAATRAALHARACAAFGALWSASDQPVSPRFQPSSQHRPATITHGAASHRRYSSEAALNSSGRNARPARMRRATDARPARDQRLSTVRPARDVVAHDA</sequence>